<evidence type="ECO:0000313" key="1">
    <source>
        <dbReference type="EMBL" id="AFY01113.1"/>
    </source>
</evidence>
<proteinExistence type="predicted"/>
<reference evidence="1 2" key="1">
    <citation type="journal article" date="2012" name="BMC Genomics">
        <title>Genome analysis of a simultaneously predatory and prey-independent, novel Bdellovibrio bacteriovorus from the River Tiber, supports in silico predictions of both ancient and recent lateral gene transfer from diverse bacteria.</title>
        <authorList>
            <person name="Hobley L."/>
            <person name="Lerner T.R."/>
            <person name="Williams L.E."/>
            <person name="Lambert C."/>
            <person name="Till R."/>
            <person name="Milner D.S."/>
            <person name="Basford S.M."/>
            <person name="Capeness M.J."/>
            <person name="Fenton A.K."/>
            <person name="Atterbury R.J."/>
            <person name="Harris M.A."/>
            <person name="Sockett R.E."/>
        </authorList>
    </citation>
    <scope>NUCLEOTIDE SEQUENCE [LARGE SCALE GENOMIC DNA]</scope>
    <source>
        <strain evidence="1 2">Tiberius</strain>
    </source>
</reference>
<gene>
    <name evidence="1" type="ORF">Bdt_1415</name>
</gene>
<dbReference type="HOGENOM" id="CLU_220211_0_0_7"/>
<dbReference type="STRING" id="1069642.Bdt_1415"/>
<name>K7YTZ9_BDEBC</name>
<organism evidence="1 2">
    <name type="scientific">Bdellovibrio bacteriovorus str. Tiberius</name>
    <dbReference type="NCBI Taxonomy" id="1069642"/>
    <lineage>
        <taxon>Bacteria</taxon>
        <taxon>Pseudomonadati</taxon>
        <taxon>Bdellovibrionota</taxon>
        <taxon>Bdellovibrionia</taxon>
        <taxon>Bdellovibrionales</taxon>
        <taxon>Pseudobdellovibrionaceae</taxon>
        <taxon>Bdellovibrio</taxon>
    </lineage>
</organism>
<dbReference type="KEGG" id="bbat:Bdt_1415"/>
<dbReference type="AlphaFoldDB" id="K7YTZ9"/>
<dbReference type="PATRIC" id="fig|1069642.3.peg.1396"/>
<evidence type="ECO:0000313" key="2">
    <source>
        <dbReference type="Proteomes" id="UP000010074"/>
    </source>
</evidence>
<accession>K7YTZ9</accession>
<protein>
    <submittedName>
        <fullName evidence="1">Uncharacterized protein</fullName>
    </submittedName>
</protein>
<dbReference type="Proteomes" id="UP000010074">
    <property type="component" value="Chromosome"/>
</dbReference>
<dbReference type="EMBL" id="CP002930">
    <property type="protein sequence ID" value="AFY01113.1"/>
    <property type="molecule type" value="Genomic_DNA"/>
</dbReference>
<sequence length="37" mass="4176">MNLNWKFAASVQKNLNIKKARTIVQAFLVTTVLLTTV</sequence>